<evidence type="ECO:0000313" key="1">
    <source>
        <dbReference type="EMBL" id="KAK1753697.1"/>
    </source>
</evidence>
<evidence type="ECO:0000313" key="2">
    <source>
        <dbReference type="Proteomes" id="UP001239445"/>
    </source>
</evidence>
<comment type="caution">
    <text evidence="1">The sequence shown here is derived from an EMBL/GenBank/DDBJ whole genome shotgun (WGS) entry which is preliminary data.</text>
</comment>
<reference evidence="1" key="1">
    <citation type="submission" date="2023-06" db="EMBL/GenBank/DDBJ databases">
        <title>Genome-scale phylogeny and comparative genomics of the fungal order Sordariales.</title>
        <authorList>
            <consortium name="Lawrence Berkeley National Laboratory"/>
            <person name="Hensen N."/>
            <person name="Bonometti L."/>
            <person name="Westerberg I."/>
            <person name="Brannstrom I.O."/>
            <person name="Guillou S."/>
            <person name="Cros-Aarteil S."/>
            <person name="Calhoun S."/>
            <person name="Haridas S."/>
            <person name="Kuo A."/>
            <person name="Mondo S."/>
            <person name="Pangilinan J."/>
            <person name="Riley R."/>
            <person name="Labutti K."/>
            <person name="Andreopoulos B."/>
            <person name="Lipzen A."/>
            <person name="Chen C."/>
            <person name="Yanf M."/>
            <person name="Daum C."/>
            <person name="Ng V."/>
            <person name="Clum A."/>
            <person name="Steindorff A."/>
            <person name="Ohm R."/>
            <person name="Martin F."/>
            <person name="Silar P."/>
            <person name="Natvig D."/>
            <person name="Lalanne C."/>
            <person name="Gautier V."/>
            <person name="Ament-Velasquez S.L."/>
            <person name="Kruys A."/>
            <person name="Hutchinson M.I."/>
            <person name="Powell A.J."/>
            <person name="Barry K."/>
            <person name="Miller A.N."/>
            <person name="Grigoriev I.V."/>
            <person name="Debuchy R."/>
            <person name="Gladieux P."/>
            <person name="Thoren M.H."/>
            <person name="Johannesson H."/>
        </authorList>
    </citation>
    <scope>NUCLEOTIDE SEQUENCE</scope>
    <source>
        <strain evidence="1">PSN4</strain>
    </source>
</reference>
<protein>
    <submittedName>
        <fullName evidence="1">Uncharacterized protein</fullName>
    </submittedName>
</protein>
<dbReference type="AlphaFoldDB" id="A0AAJ0BBI4"/>
<accession>A0AAJ0BBI4</accession>
<keyword evidence="2" id="KW-1185">Reference proteome</keyword>
<dbReference type="EMBL" id="MU839837">
    <property type="protein sequence ID" value="KAK1753697.1"/>
    <property type="molecule type" value="Genomic_DNA"/>
</dbReference>
<gene>
    <name evidence="1" type="ORF">QBC47DRAFT_430597</name>
</gene>
<proteinExistence type="predicted"/>
<name>A0AAJ0BBI4_9PEZI</name>
<sequence>MPPFGRQLELVAVVHSQHADISKARGERAEKALRKLRHHLRWFLAELVLIERNMPRFQLDPIRRPVQALVQENMRSEALESIRSLEKTRINLCVSFWREAVDLEASGFRHTLWRFFGLDDRVMVQPNTLRTDKSDLLDELDERVERGEMRLFPLPEGGVVGDLSLDCWELTRAVRDAFNKVAGYLGLEEMPAHSLYHTWQTRNKD</sequence>
<dbReference type="Proteomes" id="UP001239445">
    <property type="component" value="Unassembled WGS sequence"/>
</dbReference>
<organism evidence="1 2">
    <name type="scientific">Echria macrotheca</name>
    <dbReference type="NCBI Taxonomy" id="438768"/>
    <lineage>
        <taxon>Eukaryota</taxon>
        <taxon>Fungi</taxon>
        <taxon>Dikarya</taxon>
        <taxon>Ascomycota</taxon>
        <taxon>Pezizomycotina</taxon>
        <taxon>Sordariomycetes</taxon>
        <taxon>Sordariomycetidae</taxon>
        <taxon>Sordariales</taxon>
        <taxon>Schizotheciaceae</taxon>
        <taxon>Echria</taxon>
    </lineage>
</organism>